<dbReference type="SUPFAM" id="SSF48403">
    <property type="entry name" value="Ankyrin repeat"/>
    <property type="match status" value="1"/>
</dbReference>
<evidence type="ECO:0000313" key="2">
    <source>
        <dbReference type="EMBL" id="KOO29835.1"/>
    </source>
</evidence>
<name>A0A0M0JTH0_9EUKA</name>
<feature type="repeat" description="ANK" evidence="1">
    <location>
        <begin position="233"/>
        <end position="263"/>
    </location>
</feature>
<comment type="caution">
    <text evidence="2">The sequence shown here is derived from an EMBL/GenBank/DDBJ whole genome shotgun (WGS) entry which is preliminary data.</text>
</comment>
<protein>
    <submittedName>
        <fullName evidence="2">Uncharacterized protein</fullName>
    </submittedName>
</protein>
<dbReference type="Proteomes" id="UP000037460">
    <property type="component" value="Unassembled WGS sequence"/>
</dbReference>
<dbReference type="InterPro" id="IPR002110">
    <property type="entry name" value="Ankyrin_rpt"/>
</dbReference>
<dbReference type="PROSITE" id="PS50297">
    <property type="entry name" value="ANK_REP_REGION"/>
    <property type="match status" value="1"/>
</dbReference>
<proteinExistence type="predicted"/>
<dbReference type="InterPro" id="IPR036770">
    <property type="entry name" value="Ankyrin_rpt-contain_sf"/>
</dbReference>
<evidence type="ECO:0000313" key="3">
    <source>
        <dbReference type="Proteomes" id="UP000037460"/>
    </source>
</evidence>
<feature type="non-terminal residue" evidence="2">
    <location>
        <position position="263"/>
    </location>
</feature>
<sequence length="263" mass="28107">MSTSVINPGTPAPPPVLSEEDARLETPGALPDIGERPLLSGWVRLFPSTQEKGDKVMMAATDLKLHAGGVSGNGGASPLSAGRVQIDADDIIAASAITPSPPPSRRFRFTITVRRWSGGELSSPRLSPPSPPSMLRRGSEGILSLLSPLWHASRTSLNRSLSVARPRRQSSLMQLQVGIEYVLEFDTSWEAEAWAEAIAESREALVRAAAERRWECVGRLLRSGRLPAAREANGRGALHYACGHGDYATVMALLEAGTPVCVA</sequence>
<dbReference type="AlphaFoldDB" id="A0A0M0JTH0"/>
<keyword evidence="3" id="KW-1185">Reference proteome</keyword>
<organism evidence="2 3">
    <name type="scientific">Chrysochromulina tobinii</name>
    <dbReference type="NCBI Taxonomy" id="1460289"/>
    <lineage>
        <taxon>Eukaryota</taxon>
        <taxon>Haptista</taxon>
        <taxon>Haptophyta</taxon>
        <taxon>Prymnesiophyceae</taxon>
        <taxon>Prymnesiales</taxon>
        <taxon>Chrysochromulinaceae</taxon>
        <taxon>Chrysochromulina</taxon>
    </lineage>
</organism>
<gene>
    <name evidence="2" type="ORF">Ctob_011285</name>
</gene>
<accession>A0A0M0JTH0</accession>
<keyword evidence="1" id="KW-0040">ANK repeat</keyword>
<evidence type="ECO:0000256" key="1">
    <source>
        <dbReference type="PROSITE-ProRule" id="PRU00023"/>
    </source>
</evidence>
<dbReference type="EMBL" id="JWZX01002349">
    <property type="protein sequence ID" value="KOO29835.1"/>
    <property type="molecule type" value="Genomic_DNA"/>
</dbReference>
<dbReference type="Gene3D" id="1.25.40.20">
    <property type="entry name" value="Ankyrin repeat-containing domain"/>
    <property type="match status" value="1"/>
</dbReference>
<dbReference type="PROSITE" id="PS50088">
    <property type="entry name" value="ANK_REPEAT"/>
    <property type="match status" value="1"/>
</dbReference>
<reference evidence="3" key="1">
    <citation type="journal article" date="2015" name="PLoS Genet.">
        <title>Genome Sequence and Transcriptome Analyses of Chrysochromulina tobin: Metabolic Tools for Enhanced Algal Fitness in the Prominent Order Prymnesiales (Haptophyceae).</title>
        <authorList>
            <person name="Hovde B.T."/>
            <person name="Deodato C.R."/>
            <person name="Hunsperger H.M."/>
            <person name="Ryken S.A."/>
            <person name="Yost W."/>
            <person name="Jha R.K."/>
            <person name="Patterson J."/>
            <person name="Monnat R.J. Jr."/>
            <person name="Barlow S.B."/>
            <person name="Starkenburg S.R."/>
            <person name="Cattolico R.A."/>
        </authorList>
    </citation>
    <scope>NUCLEOTIDE SEQUENCE</scope>
    <source>
        <strain evidence="3">CCMP291</strain>
    </source>
</reference>